<dbReference type="AlphaFoldDB" id="A0A2T2YJ73"/>
<dbReference type="EMBL" id="PYFT01000001">
    <property type="protein sequence ID" value="PSR55551.1"/>
    <property type="molecule type" value="Genomic_DNA"/>
</dbReference>
<dbReference type="NCBIfam" id="TIGR00305">
    <property type="entry name" value="putative toxin-antitoxin system toxin component, PIN family"/>
    <property type="match status" value="1"/>
</dbReference>
<dbReference type="Pfam" id="PF13470">
    <property type="entry name" value="PIN_3"/>
    <property type="match status" value="1"/>
</dbReference>
<evidence type="ECO:0000259" key="1">
    <source>
        <dbReference type="Pfam" id="PF13470"/>
    </source>
</evidence>
<sequence>MPKKSKYRVIFELLIAGEYIFFISNDILSEYTEIIESKTNALVATNIAEMLLNLENVRKIDIYYEWKLIYNDPDDNKYVDAALSSGADFLISNDQHFKVLAQIDFPKVNLLTIEEFLQLLNQQQERKKVESK</sequence>
<dbReference type="Proteomes" id="UP000240357">
    <property type="component" value="Unassembled WGS sequence"/>
</dbReference>
<dbReference type="OrthoDB" id="9802590at2"/>
<keyword evidence="3" id="KW-1185">Reference proteome</keyword>
<dbReference type="InterPro" id="IPR002850">
    <property type="entry name" value="PIN_toxin-like"/>
</dbReference>
<accession>A0A2T2YJ73</accession>
<dbReference type="InterPro" id="IPR002716">
    <property type="entry name" value="PIN_dom"/>
</dbReference>
<reference evidence="2 3" key="1">
    <citation type="submission" date="2018-03" db="EMBL/GenBank/DDBJ databases">
        <title>Adhaeribacter sp. HMF7605 Genome sequencing and assembly.</title>
        <authorList>
            <person name="Kang H."/>
            <person name="Kang J."/>
            <person name="Cha I."/>
            <person name="Kim H."/>
            <person name="Joh K."/>
        </authorList>
    </citation>
    <scope>NUCLEOTIDE SEQUENCE [LARGE SCALE GENOMIC DNA]</scope>
    <source>
        <strain evidence="2 3">HMF7605</strain>
    </source>
</reference>
<dbReference type="PANTHER" id="PTHR34610">
    <property type="entry name" value="SSL7007 PROTEIN"/>
    <property type="match status" value="1"/>
</dbReference>
<evidence type="ECO:0000313" key="2">
    <source>
        <dbReference type="EMBL" id="PSR55551.1"/>
    </source>
</evidence>
<organism evidence="2 3">
    <name type="scientific">Adhaeribacter arboris</name>
    <dbReference type="NCBI Taxonomy" id="2072846"/>
    <lineage>
        <taxon>Bacteria</taxon>
        <taxon>Pseudomonadati</taxon>
        <taxon>Bacteroidota</taxon>
        <taxon>Cytophagia</taxon>
        <taxon>Cytophagales</taxon>
        <taxon>Hymenobacteraceae</taxon>
        <taxon>Adhaeribacter</taxon>
    </lineage>
</organism>
<protein>
    <submittedName>
        <fullName evidence="2">Putative toxin-antitoxin system toxin component, PIN family</fullName>
    </submittedName>
</protein>
<feature type="domain" description="PIN" evidence="1">
    <location>
        <begin position="3"/>
        <end position="96"/>
    </location>
</feature>
<dbReference type="PANTHER" id="PTHR34610:SF3">
    <property type="entry name" value="SSL7007 PROTEIN"/>
    <property type="match status" value="1"/>
</dbReference>
<dbReference type="RefSeq" id="WP_106931731.1">
    <property type="nucleotide sequence ID" value="NZ_PYFT01000001.1"/>
</dbReference>
<comment type="caution">
    <text evidence="2">The sequence shown here is derived from an EMBL/GenBank/DDBJ whole genome shotgun (WGS) entry which is preliminary data.</text>
</comment>
<gene>
    <name evidence="2" type="ORF">AHMF7605_19590</name>
</gene>
<evidence type="ECO:0000313" key="3">
    <source>
        <dbReference type="Proteomes" id="UP000240357"/>
    </source>
</evidence>
<proteinExistence type="predicted"/>
<name>A0A2T2YJ73_9BACT</name>